<organism evidence="3 4">
    <name type="scientific">Cellulomonas flavigena (strain ATCC 482 / DSM 20109 / BCRC 11376 / JCM 18109 / NBRC 3775 / NCIMB 8073 / NRS 134)</name>
    <dbReference type="NCBI Taxonomy" id="446466"/>
    <lineage>
        <taxon>Bacteria</taxon>
        <taxon>Bacillati</taxon>
        <taxon>Actinomycetota</taxon>
        <taxon>Actinomycetes</taxon>
        <taxon>Micrococcales</taxon>
        <taxon>Cellulomonadaceae</taxon>
        <taxon>Cellulomonas</taxon>
    </lineage>
</organism>
<gene>
    <name evidence="3" type="ordered locus">Cfla_0173</name>
</gene>
<dbReference type="CDD" id="cd14951">
    <property type="entry name" value="NHL-2_like"/>
    <property type="match status" value="1"/>
</dbReference>
<dbReference type="PROSITE" id="PS51352">
    <property type="entry name" value="THIOREDOXIN_2"/>
    <property type="match status" value="1"/>
</dbReference>
<dbReference type="InterPro" id="IPR013766">
    <property type="entry name" value="Thioredoxin_domain"/>
</dbReference>
<dbReference type="Proteomes" id="UP000000849">
    <property type="component" value="Chromosome"/>
</dbReference>
<dbReference type="EMBL" id="CP001964">
    <property type="protein sequence ID" value="ADG73092.1"/>
    <property type="molecule type" value="Genomic_DNA"/>
</dbReference>
<reference evidence="3 4" key="1">
    <citation type="journal article" date="2010" name="Stand. Genomic Sci.">
        <title>Complete genome sequence of Cellulomonas flavigena type strain (134).</title>
        <authorList>
            <person name="Abt B."/>
            <person name="Foster B."/>
            <person name="Lapidus A."/>
            <person name="Clum A."/>
            <person name="Sun H."/>
            <person name="Pukall R."/>
            <person name="Lucas S."/>
            <person name="Glavina Del Rio T."/>
            <person name="Nolan M."/>
            <person name="Tice H."/>
            <person name="Cheng J.F."/>
            <person name="Pitluck S."/>
            <person name="Liolios K."/>
            <person name="Ivanova N."/>
            <person name="Mavromatis K."/>
            <person name="Ovchinnikova G."/>
            <person name="Pati A."/>
            <person name="Goodwin L."/>
            <person name="Chen A."/>
            <person name="Palaniappan K."/>
            <person name="Land M."/>
            <person name="Hauser L."/>
            <person name="Chang Y.J."/>
            <person name="Jeffries C.D."/>
            <person name="Rohde M."/>
            <person name="Goker M."/>
            <person name="Woyke T."/>
            <person name="Bristow J."/>
            <person name="Eisen J.A."/>
            <person name="Markowitz V."/>
            <person name="Hugenholtz P."/>
            <person name="Kyrpides N.C."/>
            <person name="Klenk H.P."/>
        </authorList>
    </citation>
    <scope>NUCLEOTIDE SEQUENCE [LARGE SCALE GENOMIC DNA]</scope>
    <source>
        <strain evidence="4">ATCC 482 / DSM 20109 / BCRC 11376 / JCM 18109 / NBRC 3775 / NCIMB 8073 / NRS 134</strain>
    </source>
</reference>
<dbReference type="InterPro" id="IPR001258">
    <property type="entry name" value="NHL_repeat"/>
</dbReference>
<dbReference type="OrthoDB" id="9811352at2"/>
<evidence type="ECO:0000259" key="2">
    <source>
        <dbReference type="PROSITE" id="PS51352"/>
    </source>
</evidence>
<keyword evidence="4" id="KW-1185">Reference proteome</keyword>
<dbReference type="PANTHER" id="PTHR46388:SF2">
    <property type="entry name" value="NHL REPEAT-CONTAINING PROTEIN 2"/>
    <property type="match status" value="1"/>
</dbReference>
<dbReference type="HOGENOM" id="CLU_013730_1_0_11"/>
<dbReference type="KEGG" id="cfl:Cfla_0173"/>
<dbReference type="InterPro" id="IPR036249">
    <property type="entry name" value="Thioredoxin-like_sf"/>
</dbReference>
<evidence type="ECO:0000313" key="4">
    <source>
        <dbReference type="Proteomes" id="UP000000849"/>
    </source>
</evidence>
<dbReference type="Gene3D" id="3.40.30.10">
    <property type="entry name" value="Glutaredoxin"/>
    <property type="match status" value="1"/>
</dbReference>
<dbReference type="STRING" id="446466.Cfla_0173"/>
<dbReference type="PANTHER" id="PTHR46388">
    <property type="entry name" value="NHL REPEAT-CONTAINING PROTEIN 2"/>
    <property type="match status" value="1"/>
</dbReference>
<dbReference type="Pfam" id="PF13905">
    <property type="entry name" value="Thioredoxin_8"/>
    <property type="match status" value="1"/>
</dbReference>
<dbReference type="SUPFAM" id="SSF101898">
    <property type="entry name" value="NHL repeat"/>
    <property type="match status" value="1"/>
</dbReference>
<dbReference type="AlphaFoldDB" id="D5UGA9"/>
<sequence length="639" mass="67148">MTSTSAPRLPRVRASELVGRGWLNTGGKDVTLADLRGKVVVLDFWTFCCINCLHVLDELREIEERHRDVLVIVGVHSPKFVHEADPVALAAAVERYEVHHPVLDDPDLVTWQAFTARAWPTLVVIDPEGYVVAQMAGEGHAHAVETLVRDLVAEHEAKGTLHRGDGPYVAPTPQPTTLRFPAKAVELPGGTFLVADAGHHTLTEVAADGETLVRRIGSGERGLVDGGPDDARFSEPNGLGLVPDELRGRVGYDVLVADTVNHALRGVRLSDGHVTTLAGTGEQYMVGAVDNVRPADGDTANPAGSGVGDRWAARQVKLSSPWDVAWSTELAAFVVAMAGNHTLWAFDPVGGTVTHLAGTMNEGLVDGTPQEAWFAQPSGLSVDAAGRLWLADAETSALRWVDPADASVHSVVGTGLFDFGHRDGAADQALFQHPLGVAALPDGSVLVADTYNGALRRWQPGEGDAPGTVTTLATDLAEPSGLVLPSGDTDHVLVVESAAHRLTRVPLPAGAGEQVDGGAHRTQRPVTEIGTDVALEVVFHPAAGQKLDDRWGPSTSLQVSATPPELLLGGGGNDVTLTRTLRLDPTVGEGVLHVTARAASCDADPAIEHPACHLAAQDWGVPVRVATGGDATLVLPLHG</sequence>
<evidence type="ECO:0000256" key="1">
    <source>
        <dbReference type="ARBA" id="ARBA00022737"/>
    </source>
</evidence>
<dbReference type="Pfam" id="PF01436">
    <property type="entry name" value="NHL"/>
    <property type="match status" value="1"/>
</dbReference>
<proteinExistence type="predicted"/>
<evidence type="ECO:0000313" key="3">
    <source>
        <dbReference type="EMBL" id="ADG73092.1"/>
    </source>
</evidence>
<dbReference type="RefSeq" id="WP_013115426.1">
    <property type="nucleotide sequence ID" value="NC_014151.1"/>
</dbReference>
<dbReference type="eggNOG" id="COG0526">
    <property type="taxonomic scope" value="Bacteria"/>
</dbReference>
<dbReference type="InterPro" id="IPR012336">
    <property type="entry name" value="Thioredoxin-like_fold"/>
</dbReference>
<dbReference type="SUPFAM" id="SSF52833">
    <property type="entry name" value="Thioredoxin-like"/>
    <property type="match status" value="1"/>
</dbReference>
<accession>D5UGA9</accession>
<dbReference type="InterPro" id="IPR011042">
    <property type="entry name" value="6-blade_b-propeller_TolB-like"/>
</dbReference>
<feature type="domain" description="Thioredoxin" evidence="2">
    <location>
        <begin position="3"/>
        <end position="157"/>
    </location>
</feature>
<dbReference type="InterPro" id="IPR045302">
    <property type="entry name" value="NHL2_NHL_rpt_dom"/>
</dbReference>
<protein>
    <submittedName>
        <fullName evidence="3">Alkyl hydroperoxide reductase/ Thiol specific antioxidant/ Mal allergen</fullName>
    </submittedName>
</protein>
<dbReference type="Gene3D" id="2.120.10.30">
    <property type="entry name" value="TolB, C-terminal domain"/>
    <property type="match status" value="2"/>
</dbReference>
<name>D5UGA9_CELFN</name>
<keyword evidence="1" id="KW-0677">Repeat</keyword>